<dbReference type="AlphaFoldDB" id="A0AAP0C161"/>
<name>A0AAP0C161_9ASPA</name>
<dbReference type="SUPFAM" id="SSF75620">
    <property type="entry name" value="Release factor"/>
    <property type="match status" value="1"/>
</dbReference>
<comment type="caution">
    <text evidence="1">The sequence shown here is derived from an EMBL/GenBank/DDBJ whole genome shotgun (WGS) entry which is preliminary data.</text>
</comment>
<dbReference type="EMBL" id="JBBWWQ010000002">
    <property type="protein sequence ID" value="KAK8955110.1"/>
    <property type="molecule type" value="Genomic_DNA"/>
</dbReference>
<keyword evidence="2" id="KW-1185">Reference proteome</keyword>
<dbReference type="InterPro" id="IPR045853">
    <property type="entry name" value="Pep_chain_release_fac_I_sf"/>
</dbReference>
<dbReference type="Proteomes" id="UP001418222">
    <property type="component" value="Unassembled WGS sequence"/>
</dbReference>
<reference evidence="1 2" key="1">
    <citation type="journal article" date="2022" name="Nat. Plants">
        <title>Genomes of leafy and leafless Platanthera orchids illuminate the evolution of mycoheterotrophy.</title>
        <authorList>
            <person name="Li M.H."/>
            <person name="Liu K.W."/>
            <person name="Li Z."/>
            <person name="Lu H.C."/>
            <person name="Ye Q.L."/>
            <person name="Zhang D."/>
            <person name="Wang J.Y."/>
            <person name="Li Y.F."/>
            <person name="Zhong Z.M."/>
            <person name="Liu X."/>
            <person name="Yu X."/>
            <person name="Liu D.K."/>
            <person name="Tu X.D."/>
            <person name="Liu B."/>
            <person name="Hao Y."/>
            <person name="Liao X.Y."/>
            <person name="Jiang Y.T."/>
            <person name="Sun W.H."/>
            <person name="Chen J."/>
            <person name="Chen Y.Q."/>
            <person name="Ai Y."/>
            <person name="Zhai J.W."/>
            <person name="Wu S.S."/>
            <person name="Zhou Z."/>
            <person name="Hsiao Y.Y."/>
            <person name="Wu W.L."/>
            <person name="Chen Y.Y."/>
            <person name="Lin Y.F."/>
            <person name="Hsu J.L."/>
            <person name="Li C.Y."/>
            <person name="Wang Z.W."/>
            <person name="Zhao X."/>
            <person name="Zhong W.Y."/>
            <person name="Ma X.K."/>
            <person name="Ma L."/>
            <person name="Huang J."/>
            <person name="Chen G.Z."/>
            <person name="Huang M.Z."/>
            <person name="Huang L."/>
            <person name="Peng D.H."/>
            <person name="Luo Y.B."/>
            <person name="Zou S.Q."/>
            <person name="Chen S.P."/>
            <person name="Lan S."/>
            <person name="Tsai W.C."/>
            <person name="Van de Peer Y."/>
            <person name="Liu Z.J."/>
        </authorList>
    </citation>
    <scope>NUCLEOTIDE SEQUENCE [LARGE SCALE GENOMIC DNA]</scope>
    <source>
        <strain evidence="1">Lor287</strain>
    </source>
</reference>
<evidence type="ECO:0000313" key="2">
    <source>
        <dbReference type="Proteomes" id="UP001418222"/>
    </source>
</evidence>
<accession>A0AAP0C161</accession>
<organism evidence="1 2">
    <name type="scientific">Platanthera zijinensis</name>
    <dbReference type="NCBI Taxonomy" id="2320716"/>
    <lineage>
        <taxon>Eukaryota</taxon>
        <taxon>Viridiplantae</taxon>
        <taxon>Streptophyta</taxon>
        <taxon>Embryophyta</taxon>
        <taxon>Tracheophyta</taxon>
        <taxon>Spermatophyta</taxon>
        <taxon>Magnoliopsida</taxon>
        <taxon>Liliopsida</taxon>
        <taxon>Asparagales</taxon>
        <taxon>Orchidaceae</taxon>
        <taxon>Orchidoideae</taxon>
        <taxon>Orchideae</taxon>
        <taxon>Orchidinae</taxon>
        <taxon>Platanthera</taxon>
    </lineage>
</organism>
<gene>
    <name evidence="1" type="ORF">KSP39_PZI001885</name>
</gene>
<evidence type="ECO:0000313" key="1">
    <source>
        <dbReference type="EMBL" id="KAK8955110.1"/>
    </source>
</evidence>
<dbReference type="Gene3D" id="3.30.70.1660">
    <property type="match status" value="1"/>
</dbReference>
<sequence>MGCSSTDILPFLDHLAHQFGSSDRSEHMLMYYFPQWQVTNHRVENTPHAIEDVMECESLDVFIHALLLQHEMGIDIIDIDINEKKLTVVGTINPVEEPKK</sequence>
<proteinExistence type="predicted"/>
<protein>
    <submittedName>
        <fullName evidence="1">Uncharacterized protein</fullName>
    </submittedName>
</protein>